<feature type="chain" id="PRO_5040919351" description="TNFR-Cys domain-containing protein" evidence="1">
    <location>
        <begin position="21"/>
        <end position="98"/>
    </location>
</feature>
<feature type="signal peptide" evidence="1">
    <location>
        <begin position="1"/>
        <end position="20"/>
    </location>
</feature>
<evidence type="ECO:0000256" key="1">
    <source>
        <dbReference type="SAM" id="SignalP"/>
    </source>
</evidence>
<dbReference type="OrthoDB" id="5979616at2759"/>
<organism evidence="2 3">
    <name type="scientific">Desmophyllum pertusum</name>
    <dbReference type="NCBI Taxonomy" id="174260"/>
    <lineage>
        <taxon>Eukaryota</taxon>
        <taxon>Metazoa</taxon>
        <taxon>Cnidaria</taxon>
        <taxon>Anthozoa</taxon>
        <taxon>Hexacorallia</taxon>
        <taxon>Scleractinia</taxon>
        <taxon>Caryophylliina</taxon>
        <taxon>Caryophylliidae</taxon>
        <taxon>Desmophyllum</taxon>
    </lineage>
</organism>
<reference evidence="2" key="1">
    <citation type="submission" date="2023-01" db="EMBL/GenBank/DDBJ databases">
        <title>Genome assembly of the deep-sea coral Lophelia pertusa.</title>
        <authorList>
            <person name="Herrera S."/>
            <person name="Cordes E."/>
        </authorList>
    </citation>
    <scope>NUCLEOTIDE SEQUENCE</scope>
    <source>
        <strain evidence="2">USNM1676648</strain>
        <tissue evidence="2">Polyp</tissue>
    </source>
</reference>
<accession>A0A9X0CFD0</accession>
<gene>
    <name evidence="2" type="ORF">OS493_027062</name>
</gene>
<sequence length="98" mass="10889">MAKLSALLLLIMTLTVSTRGYSLRCRYNQFIVENVLGNLSCIDCVPCMPGYGLSPQCGDYVKYGTNIECQPCQHGKTYSATHDIVHATHVEFAQIIKM</sequence>
<proteinExistence type="predicted"/>
<keyword evidence="3" id="KW-1185">Reference proteome</keyword>
<name>A0A9X0CFD0_9CNID</name>
<evidence type="ECO:0000313" key="3">
    <source>
        <dbReference type="Proteomes" id="UP001163046"/>
    </source>
</evidence>
<protein>
    <recommendedName>
        <fullName evidence="4">TNFR-Cys domain-containing protein</fullName>
    </recommendedName>
</protein>
<evidence type="ECO:0008006" key="4">
    <source>
        <dbReference type="Google" id="ProtNLM"/>
    </source>
</evidence>
<dbReference type="SUPFAM" id="SSF57586">
    <property type="entry name" value="TNF receptor-like"/>
    <property type="match status" value="1"/>
</dbReference>
<evidence type="ECO:0000313" key="2">
    <source>
        <dbReference type="EMBL" id="KAJ7327372.1"/>
    </source>
</evidence>
<keyword evidence="1" id="KW-0732">Signal</keyword>
<dbReference type="Gene3D" id="2.10.50.10">
    <property type="entry name" value="Tumor Necrosis Factor Receptor, subunit A, domain 2"/>
    <property type="match status" value="1"/>
</dbReference>
<dbReference type="Proteomes" id="UP001163046">
    <property type="component" value="Unassembled WGS sequence"/>
</dbReference>
<dbReference type="EMBL" id="MU827801">
    <property type="protein sequence ID" value="KAJ7327372.1"/>
    <property type="molecule type" value="Genomic_DNA"/>
</dbReference>
<comment type="caution">
    <text evidence="2">The sequence shown here is derived from an EMBL/GenBank/DDBJ whole genome shotgun (WGS) entry which is preliminary data.</text>
</comment>
<dbReference type="AlphaFoldDB" id="A0A9X0CFD0"/>